<dbReference type="AlphaFoldDB" id="R0JX13"/>
<reference evidence="1 2" key="1">
    <citation type="journal article" date="2012" name="PLoS Pathog.">
        <title>Diverse lifestyles and strategies of plant pathogenesis encoded in the genomes of eighteen Dothideomycetes fungi.</title>
        <authorList>
            <person name="Ohm R.A."/>
            <person name="Feau N."/>
            <person name="Henrissat B."/>
            <person name="Schoch C.L."/>
            <person name="Horwitz B.A."/>
            <person name="Barry K.W."/>
            <person name="Condon B.J."/>
            <person name="Copeland A.C."/>
            <person name="Dhillon B."/>
            <person name="Glaser F."/>
            <person name="Hesse C.N."/>
            <person name="Kosti I."/>
            <person name="LaButti K."/>
            <person name="Lindquist E.A."/>
            <person name="Lucas S."/>
            <person name="Salamov A.A."/>
            <person name="Bradshaw R.E."/>
            <person name="Ciuffetti L."/>
            <person name="Hamelin R.C."/>
            <person name="Kema G.H.J."/>
            <person name="Lawrence C."/>
            <person name="Scott J.A."/>
            <person name="Spatafora J.W."/>
            <person name="Turgeon B.G."/>
            <person name="de Wit P.J.G.M."/>
            <person name="Zhong S."/>
            <person name="Goodwin S.B."/>
            <person name="Grigoriev I.V."/>
        </authorList>
    </citation>
    <scope>NUCLEOTIDE SEQUENCE [LARGE SCALE GENOMIC DNA]</scope>
    <source>
        <strain evidence="2">28A</strain>
    </source>
</reference>
<keyword evidence="2" id="KW-1185">Reference proteome</keyword>
<protein>
    <submittedName>
        <fullName evidence="1">Uncharacterized protein</fullName>
    </submittedName>
</protein>
<evidence type="ECO:0000313" key="2">
    <source>
        <dbReference type="Proteomes" id="UP000016935"/>
    </source>
</evidence>
<dbReference type="RefSeq" id="XP_008030041.1">
    <property type="nucleotide sequence ID" value="XM_008031850.1"/>
</dbReference>
<dbReference type="HOGENOM" id="CLU_2832813_0_0_1"/>
<dbReference type="GeneID" id="19402646"/>
<organism evidence="1 2">
    <name type="scientific">Exserohilum turcicum (strain 28A)</name>
    <name type="common">Northern leaf blight fungus</name>
    <name type="synonym">Setosphaeria turcica</name>
    <dbReference type="NCBI Taxonomy" id="671987"/>
    <lineage>
        <taxon>Eukaryota</taxon>
        <taxon>Fungi</taxon>
        <taxon>Dikarya</taxon>
        <taxon>Ascomycota</taxon>
        <taxon>Pezizomycotina</taxon>
        <taxon>Dothideomycetes</taxon>
        <taxon>Pleosporomycetidae</taxon>
        <taxon>Pleosporales</taxon>
        <taxon>Pleosporineae</taxon>
        <taxon>Pleosporaceae</taxon>
        <taxon>Exserohilum</taxon>
    </lineage>
</organism>
<name>R0JX13_EXST2</name>
<proteinExistence type="predicted"/>
<dbReference type="Proteomes" id="UP000016935">
    <property type="component" value="Unassembled WGS sequence"/>
</dbReference>
<reference evidence="1 2" key="2">
    <citation type="journal article" date="2013" name="PLoS Genet.">
        <title>Comparative genome structure, secondary metabolite, and effector coding capacity across Cochliobolus pathogens.</title>
        <authorList>
            <person name="Condon B.J."/>
            <person name="Leng Y."/>
            <person name="Wu D."/>
            <person name="Bushley K.E."/>
            <person name="Ohm R.A."/>
            <person name="Otillar R."/>
            <person name="Martin J."/>
            <person name="Schackwitz W."/>
            <person name="Grimwood J."/>
            <person name="MohdZainudin N."/>
            <person name="Xue C."/>
            <person name="Wang R."/>
            <person name="Manning V.A."/>
            <person name="Dhillon B."/>
            <person name="Tu Z.J."/>
            <person name="Steffenson B.J."/>
            <person name="Salamov A."/>
            <person name="Sun H."/>
            <person name="Lowry S."/>
            <person name="LaButti K."/>
            <person name="Han J."/>
            <person name="Copeland A."/>
            <person name="Lindquist E."/>
            <person name="Barry K."/>
            <person name="Schmutz J."/>
            <person name="Baker S.E."/>
            <person name="Ciuffetti L.M."/>
            <person name="Grigoriev I.V."/>
            <person name="Zhong S."/>
            <person name="Turgeon B.G."/>
        </authorList>
    </citation>
    <scope>NUCLEOTIDE SEQUENCE [LARGE SCALE GENOMIC DNA]</scope>
    <source>
        <strain evidence="2">28A</strain>
    </source>
</reference>
<gene>
    <name evidence="1" type="ORF">SETTUDRAFT_23281</name>
</gene>
<dbReference type="EMBL" id="KB908855">
    <property type="protein sequence ID" value="EOA82029.1"/>
    <property type="molecule type" value="Genomic_DNA"/>
</dbReference>
<accession>R0JX13</accession>
<sequence>MELLLTGLASTPAVTSAAIGPPLISAFGGLDCAADTRNHSAVNGCGHEQTGHGKDKSELRVFASDL</sequence>
<evidence type="ECO:0000313" key="1">
    <source>
        <dbReference type="EMBL" id="EOA82029.1"/>
    </source>
</evidence>